<evidence type="ECO:0000313" key="3">
    <source>
        <dbReference type="EMBL" id="VEU37403.1"/>
    </source>
</evidence>
<feature type="region of interest" description="Disordered" evidence="1">
    <location>
        <begin position="64"/>
        <end position="94"/>
    </location>
</feature>
<dbReference type="Proteomes" id="UP000291116">
    <property type="component" value="Unassembled WGS sequence"/>
</dbReference>
<feature type="compositionally biased region" description="Polar residues" evidence="1">
    <location>
        <begin position="80"/>
        <end position="94"/>
    </location>
</feature>
<proteinExistence type="predicted"/>
<keyword evidence="4" id="KW-1185">Reference proteome</keyword>
<dbReference type="Pfam" id="PF00498">
    <property type="entry name" value="FHA"/>
    <property type="match status" value="1"/>
</dbReference>
<dbReference type="Gene3D" id="2.60.200.20">
    <property type="match status" value="1"/>
</dbReference>
<reference evidence="3 4" key="1">
    <citation type="submission" date="2019-01" db="EMBL/GenBank/DDBJ databases">
        <authorList>
            <person name="Ferrante I. M."/>
        </authorList>
    </citation>
    <scope>NUCLEOTIDE SEQUENCE [LARGE SCALE GENOMIC DNA]</scope>
    <source>
        <strain evidence="3 4">B856</strain>
    </source>
</reference>
<protein>
    <recommendedName>
        <fullName evidence="2">FHA domain-containing protein</fullName>
    </recommendedName>
</protein>
<feature type="region of interest" description="Disordered" evidence="1">
    <location>
        <begin position="125"/>
        <end position="152"/>
    </location>
</feature>
<dbReference type="PROSITE" id="PS50006">
    <property type="entry name" value="FHA_DOMAIN"/>
    <property type="match status" value="1"/>
</dbReference>
<dbReference type="EMBL" id="CAACVS010000125">
    <property type="protein sequence ID" value="VEU37403.1"/>
    <property type="molecule type" value="Genomic_DNA"/>
</dbReference>
<dbReference type="SUPFAM" id="SSF49879">
    <property type="entry name" value="SMAD/FHA domain"/>
    <property type="match status" value="1"/>
</dbReference>
<accession>A0A448Z5U9</accession>
<organism evidence="3 4">
    <name type="scientific">Pseudo-nitzschia multistriata</name>
    <dbReference type="NCBI Taxonomy" id="183589"/>
    <lineage>
        <taxon>Eukaryota</taxon>
        <taxon>Sar</taxon>
        <taxon>Stramenopiles</taxon>
        <taxon>Ochrophyta</taxon>
        <taxon>Bacillariophyta</taxon>
        <taxon>Bacillariophyceae</taxon>
        <taxon>Bacillariophycidae</taxon>
        <taxon>Bacillariales</taxon>
        <taxon>Bacillariaceae</taxon>
        <taxon>Pseudo-nitzschia</taxon>
    </lineage>
</organism>
<feature type="domain" description="FHA" evidence="2">
    <location>
        <begin position="183"/>
        <end position="238"/>
    </location>
</feature>
<name>A0A448Z5U9_9STRA</name>
<dbReference type="OrthoDB" id="687730at2759"/>
<evidence type="ECO:0000259" key="2">
    <source>
        <dbReference type="PROSITE" id="PS50006"/>
    </source>
</evidence>
<dbReference type="AlphaFoldDB" id="A0A448Z5U9"/>
<dbReference type="InterPro" id="IPR008984">
    <property type="entry name" value="SMAD_FHA_dom_sf"/>
</dbReference>
<evidence type="ECO:0000256" key="1">
    <source>
        <dbReference type="SAM" id="MobiDB-lite"/>
    </source>
</evidence>
<evidence type="ECO:0000313" key="4">
    <source>
        <dbReference type="Proteomes" id="UP000291116"/>
    </source>
</evidence>
<sequence>MIDFPYTVDDEPTEDWKVEQVLHWWLLRANAESEAEYDRIVEGLSKQLDDGKKELWEAHKQVSEIIGENDTNNRHENSENVENQSTHSNYQNQKPAINIEKKNSKRQINQQPEVKPVKAIAVPVASSRATRSRKTAPSKEPAAAITSESATANKRPDTIHIDIIAGPYEGAFYDLQPKSRSHAWIGRSSSAKFKERGISLPQDLEVSTSHGRFEVKGGKFYYTDVASTNGTRLNGEECEPNVPYELSPKGMTILAGQTTMKVTLLSLA</sequence>
<dbReference type="InterPro" id="IPR000253">
    <property type="entry name" value="FHA_dom"/>
</dbReference>
<gene>
    <name evidence="3" type="ORF">PSNMU_V1.4_AUG-EV-PASAV3_0042030</name>
</gene>